<reference evidence="14" key="2">
    <citation type="submission" date="2025-08" db="UniProtKB">
        <authorList>
            <consortium name="Ensembl"/>
        </authorList>
    </citation>
    <scope>IDENTIFICATION</scope>
</reference>
<dbReference type="GO" id="GO:0005768">
    <property type="term" value="C:endosome"/>
    <property type="evidence" value="ECO:0007669"/>
    <property type="project" value="UniProtKB-SubCell"/>
</dbReference>
<keyword evidence="15" id="KW-1185">Reference proteome</keyword>
<dbReference type="GO" id="GO:0005634">
    <property type="term" value="C:nucleus"/>
    <property type="evidence" value="ECO:0007669"/>
    <property type="project" value="UniProtKB-SubCell"/>
</dbReference>
<evidence type="ECO:0000256" key="2">
    <source>
        <dbReference type="ARBA" id="ARBA00004177"/>
    </source>
</evidence>
<dbReference type="PANTHER" id="PTHR11145">
    <property type="entry name" value="BTB/POZ DOMAIN-CONTAINING ADAPTER FOR CUL3-MEDIATED RHOA DEGRADATION PROTEIN FAMILY MEMBER"/>
    <property type="match status" value="1"/>
</dbReference>
<evidence type="ECO:0000256" key="7">
    <source>
        <dbReference type="ARBA" id="ARBA00022786"/>
    </source>
</evidence>
<accession>A0A8B9X9P9</accession>
<dbReference type="SMART" id="SM00225">
    <property type="entry name" value="BTB"/>
    <property type="match status" value="1"/>
</dbReference>
<feature type="domain" description="BTB" evidence="13">
    <location>
        <begin position="28"/>
        <end position="96"/>
    </location>
</feature>
<evidence type="ECO:0000313" key="14">
    <source>
        <dbReference type="Ensembl" id="ENSBGRP00000019147.1"/>
    </source>
</evidence>
<evidence type="ECO:0000256" key="5">
    <source>
        <dbReference type="ARBA" id="ARBA00022490"/>
    </source>
</evidence>
<evidence type="ECO:0000256" key="9">
    <source>
        <dbReference type="ARBA" id="ARBA00025759"/>
    </source>
</evidence>
<keyword evidence="6" id="KW-0967">Endosome</keyword>
<dbReference type="InterPro" id="IPR003131">
    <property type="entry name" value="T1-type_BTB"/>
</dbReference>
<dbReference type="CDD" id="cd18401">
    <property type="entry name" value="BTB_POZ_TNFAIP1_BACURD2"/>
    <property type="match status" value="1"/>
</dbReference>
<evidence type="ECO:0000256" key="3">
    <source>
        <dbReference type="ARBA" id="ARBA00004496"/>
    </source>
</evidence>
<reference evidence="14" key="1">
    <citation type="submission" date="2019-05" db="EMBL/GenBank/DDBJ databases">
        <authorList>
            <person name="Zhang S."/>
            <person name="Liu J."/>
        </authorList>
    </citation>
    <scope>NUCLEOTIDE SEQUENCE [LARGE SCALE GENOMIC DNA]</scope>
</reference>
<evidence type="ECO:0000256" key="4">
    <source>
        <dbReference type="ARBA" id="ARBA00004906"/>
    </source>
</evidence>
<reference evidence="14" key="3">
    <citation type="submission" date="2025-09" db="UniProtKB">
        <authorList>
            <consortium name="Ensembl"/>
        </authorList>
    </citation>
    <scope>IDENTIFICATION</scope>
</reference>
<dbReference type="GO" id="GO:0035024">
    <property type="term" value="P:negative regulation of Rho protein signal transduction"/>
    <property type="evidence" value="ECO:0007669"/>
    <property type="project" value="TreeGrafter"/>
</dbReference>
<evidence type="ECO:0000256" key="11">
    <source>
        <dbReference type="ARBA" id="ARBA00041740"/>
    </source>
</evidence>
<protein>
    <recommendedName>
        <fullName evidence="10">BTB/POZ domain-containing adapter for CUL3-mediated RhoA degradation protein 2</fullName>
    </recommendedName>
    <alternativeName>
        <fullName evidence="11">BTB/POZ domain-containing protein TNFAIP1</fullName>
    </alternativeName>
</protein>
<evidence type="ECO:0000256" key="8">
    <source>
        <dbReference type="ARBA" id="ARBA00023242"/>
    </source>
</evidence>
<dbReference type="GO" id="GO:0016567">
    <property type="term" value="P:protein ubiquitination"/>
    <property type="evidence" value="ECO:0007669"/>
    <property type="project" value="TreeGrafter"/>
</dbReference>
<name>A0A8B9X9P9_BOSMU</name>
<feature type="region of interest" description="Disordered" evidence="12">
    <location>
        <begin position="245"/>
        <end position="295"/>
    </location>
</feature>
<dbReference type="Gene3D" id="3.30.710.10">
    <property type="entry name" value="Potassium Channel Kv1.1, Chain A"/>
    <property type="match status" value="1"/>
</dbReference>
<comment type="subcellular location">
    <subcellularLocation>
        <location evidence="3">Cytoplasm</location>
    </subcellularLocation>
    <subcellularLocation>
        <location evidence="2">Endosome</location>
    </subcellularLocation>
    <subcellularLocation>
        <location evidence="1">Nucleus</location>
    </subcellularLocation>
</comment>
<comment type="pathway">
    <text evidence="4">Protein modification; protein ubiquitination.</text>
</comment>
<sequence>MSGDTCLCPASGAKPKLGGFKGGGLGNKYVQLNVGGSLYYTTVRALTRHDTMLKAMFSGRMEVLTDKEGWILIDRCGKHFGTILNYLRDDTIVLPQNRQEIKELMAEAKYYLIQGLVNMCQSALQDKKDSYQPVCNIPIITSLKEEERLIESSTKVLGPPKGGQGRQAGGARSLALTLSPLTARCEAAVQQEQQQVFLHQVGGTLARVGDGAQARAEWTNWAADSREATCMPGTVGMSLGLGRTEQKGNQSQGIWNSMRGPGRDGDKTEHERVTQHASHQAVGQGFSPHSLTGVGGQAAGTPLEAAFVLCIRASGLFVLQCPLNRP</sequence>
<dbReference type="FunFam" id="3.30.710.10:FF:000013">
    <property type="entry name" value="BTB/POZ domain-containing adapter for CUL3-mediated RhoA degradation protein 3"/>
    <property type="match status" value="1"/>
</dbReference>
<dbReference type="GO" id="GO:0043161">
    <property type="term" value="P:proteasome-mediated ubiquitin-dependent protein catabolic process"/>
    <property type="evidence" value="ECO:0007669"/>
    <property type="project" value="TreeGrafter"/>
</dbReference>
<dbReference type="AlphaFoldDB" id="A0A8B9X9P9"/>
<evidence type="ECO:0000256" key="1">
    <source>
        <dbReference type="ARBA" id="ARBA00004123"/>
    </source>
</evidence>
<keyword evidence="8" id="KW-0539">Nucleus</keyword>
<dbReference type="Ensembl" id="ENSBGRT00000022187.1">
    <property type="protein sequence ID" value="ENSBGRP00000019147.1"/>
    <property type="gene ID" value="ENSBGRG00000012115.1"/>
</dbReference>
<dbReference type="InterPro" id="IPR011333">
    <property type="entry name" value="SKP1/BTB/POZ_sf"/>
</dbReference>
<comment type="similarity">
    <text evidence="9">Belongs to the BACURD family.</text>
</comment>
<proteinExistence type="inferred from homology"/>
<evidence type="ECO:0000259" key="13">
    <source>
        <dbReference type="PROSITE" id="PS50097"/>
    </source>
</evidence>
<evidence type="ECO:0000256" key="12">
    <source>
        <dbReference type="SAM" id="MobiDB-lite"/>
    </source>
</evidence>
<evidence type="ECO:0000313" key="15">
    <source>
        <dbReference type="Proteomes" id="UP000694520"/>
    </source>
</evidence>
<evidence type="ECO:0000256" key="10">
    <source>
        <dbReference type="ARBA" id="ARBA00039261"/>
    </source>
</evidence>
<organism evidence="14 15">
    <name type="scientific">Bos mutus grunniens</name>
    <name type="common">Wild yak</name>
    <name type="synonym">Bos grunniens</name>
    <dbReference type="NCBI Taxonomy" id="30521"/>
    <lineage>
        <taxon>Eukaryota</taxon>
        <taxon>Metazoa</taxon>
        <taxon>Chordata</taxon>
        <taxon>Craniata</taxon>
        <taxon>Vertebrata</taxon>
        <taxon>Euteleostomi</taxon>
        <taxon>Mammalia</taxon>
        <taxon>Eutheria</taxon>
        <taxon>Laurasiatheria</taxon>
        <taxon>Artiodactyla</taxon>
        <taxon>Ruminantia</taxon>
        <taxon>Pecora</taxon>
        <taxon>Bovidae</taxon>
        <taxon>Bovinae</taxon>
        <taxon>Bos</taxon>
    </lineage>
</organism>
<dbReference type="PROSITE" id="PS50097">
    <property type="entry name" value="BTB"/>
    <property type="match status" value="1"/>
</dbReference>
<dbReference type="PANTHER" id="PTHR11145:SF17">
    <property type="entry name" value="BTB_POZ DOMAIN-CONTAINING ADAPTER FOR CUL3-MEDIATED RHOA DEGRADATION PROTEIN 2"/>
    <property type="match status" value="1"/>
</dbReference>
<keyword evidence="7" id="KW-0833">Ubl conjugation pathway</keyword>
<dbReference type="GO" id="GO:0004842">
    <property type="term" value="F:ubiquitin-protein transferase activity"/>
    <property type="evidence" value="ECO:0007669"/>
    <property type="project" value="TreeGrafter"/>
</dbReference>
<keyword evidence="5" id="KW-0963">Cytoplasm</keyword>
<dbReference type="InterPro" id="IPR045068">
    <property type="entry name" value="BACURD1-3"/>
</dbReference>
<dbReference type="GO" id="GO:0051260">
    <property type="term" value="P:protein homooligomerization"/>
    <property type="evidence" value="ECO:0007669"/>
    <property type="project" value="InterPro"/>
</dbReference>
<dbReference type="Proteomes" id="UP000694520">
    <property type="component" value="Chromosome 19"/>
</dbReference>
<dbReference type="SUPFAM" id="SSF54695">
    <property type="entry name" value="POZ domain"/>
    <property type="match status" value="1"/>
</dbReference>
<dbReference type="GeneTree" id="ENSGT00950000183143"/>
<dbReference type="GO" id="GO:0031463">
    <property type="term" value="C:Cul3-RING ubiquitin ligase complex"/>
    <property type="evidence" value="ECO:0007669"/>
    <property type="project" value="TreeGrafter"/>
</dbReference>
<evidence type="ECO:0000256" key="6">
    <source>
        <dbReference type="ARBA" id="ARBA00022753"/>
    </source>
</evidence>
<dbReference type="InterPro" id="IPR000210">
    <property type="entry name" value="BTB/POZ_dom"/>
</dbReference>
<feature type="compositionally biased region" description="Basic and acidic residues" evidence="12">
    <location>
        <begin position="261"/>
        <end position="274"/>
    </location>
</feature>
<dbReference type="Pfam" id="PF02214">
    <property type="entry name" value="BTB_2"/>
    <property type="match status" value="1"/>
</dbReference>